<reference evidence="1" key="1">
    <citation type="submission" date="2023-07" db="EMBL/GenBank/DDBJ databases">
        <title>Black Yeasts Isolated from many extreme environments.</title>
        <authorList>
            <person name="Coleine C."/>
            <person name="Stajich J.E."/>
            <person name="Selbmann L."/>
        </authorList>
    </citation>
    <scope>NUCLEOTIDE SEQUENCE</scope>
    <source>
        <strain evidence="1">CCFEE 5714</strain>
    </source>
</reference>
<gene>
    <name evidence="1" type="ORF">LTR37_003226</name>
</gene>
<dbReference type="Proteomes" id="UP001281147">
    <property type="component" value="Unassembled WGS sequence"/>
</dbReference>
<protein>
    <submittedName>
        <fullName evidence="1">Uncharacterized protein</fullName>
    </submittedName>
</protein>
<comment type="caution">
    <text evidence="1">The sequence shown here is derived from an EMBL/GenBank/DDBJ whole genome shotgun (WGS) entry which is preliminary data.</text>
</comment>
<proteinExistence type="predicted"/>
<evidence type="ECO:0000313" key="1">
    <source>
        <dbReference type="EMBL" id="KAK3721350.1"/>
    </source>
</evidence>
<sequence>MPGLWAEIKRLLCFGGEGEGEEESASLLGGSWPPEYGKSLLLTLNPLIREDGSGDLLVRMALTRAFTDGLLALPDEEQEEFPPAICEDAITSHPMPSKLTKSFVEGPPPPQYEAPLAPAPPGLELLDEELEEDALAWEQRG</sequence>
<evidence type="ECO:0000313" key="2">
    <source>
        <dbReference type="Proteomes" id="UP001281147"/>
    </source>
</evidence>
<organism evidence="1 2">
    <name type="scientific">Vermiconidia calcicola</name>
    <dbReference type="NCBI Taxonomy" id="1690605"/>
    <lineage>
        <taxon>Eukaryota</taxon>
        <taxon>Fungi</taxon>
        <taxon>Dikarya</taxon>
        <taxon>Ascomycota</taxon>
        <taxon>Pezizomycotina</taxon>
        <taxon>Dothideomycetes</taxon>
        <taxon>Dothideomycetidae</taxon>
        <taxon>Mycosphaerellales</taxon>
        <taxon>Extremaceae</taxon>
        <taxon>Vermiconidia</taxon>
    </lineage>
</organism>
<name>A0ACC3NRH7_9PEZI</name>
<dbReference type="EMBL" id="JAUTXU010000018">
    <property type="protein sequence ID" value="KAK3721350.1"/>
    <property type="molecule type" value="Genomic_DNA"/>
</dbReference>
<keyword evidence="2" id="KW-1185">Reference proteome</keyword>
<accession>A0ACC3NRH7</accession>